<dbReference type="EMBL" id="CP106753">
    <property type="protein sequence ID" value="UXY15216.1"/>
    <property type="molecule type" value="Genomic_DNA"/>
</dbReference>
<evidence type="ECO:0000313" key="2">
    <source>
        <dbReference type="Proteomes" id="UP001061302"/>
    </source>
</evidence>
<reference evidence="1" key="1">
    <citation type="submission" date="2022-10" db="EMBL/GenBank/DDBJ databases">
        <title>Chitiniphilus purpureus sp. nov., a novel chitin-degrading bacterium isolated from crawfish pond sediment.</title>
        <authorList>
            <person name="Li K."/>
        </authorList>
    </citation>
    <scope>NUCLEOTIDE SEQUENCE</scope>
    <source>
        <strain evidence="1">CD1</strain>
    </source>
</reference>
<accession>A0ABY6DQ56</accession>
<organism evidence="1 2">
    <name type="scientific">Chitiniphilus purpureus</name>
    <dbReference type="NCBI Taxonomy" id="2981137"/>
    <lineage>
        <taxon>Bacteria</taxon>
        <taxon>Pseudomonadati</taxon>
        <taxon>Pseudomonadota</taxon>
        <taxon>Betaproteobacteria</taxon>
        <taxon>Neisseriales</taxon>
        <taxon>Chitinibacteraceae</taxon>
        <taxon>Chitiniphilus</taxon>
    </lineage>
</organism>
<gene>
    <name evidence="1" type="ORF">N8I74_18185</name>
</gene>
<dbReference type="Proteomes" id="UP001061302">
    <property type="component" value="Chromosome"/>
</dbReference>
<proteinExistence type="predicted"/>
<name>A0ABY6DQ56_9NEIS</name>
<keyword evidence="2" id="KW-1185">Reference proteome</keyword>
<protein>
    <recommendedName>
        <fullName evidence="3">Secretion system X translation initiation factor</fullName>
    </recommendedName>
</protein>
<evidence type="ECO:0000313" key="1">
    <source>
        <dbReference type="EMBL" id="UXY15216.1"/>
    </source>
</evidence>
<evidence type="ECO:0008006" key="3">
    <source>
        <dbReference type="Google" id="ProtNLM"/>
    </source>
</evidence>
<sequence>MTARQRLALLLIALAGATALTWWSGRTDEAPALAVVRRNVAPAAPAAATPPGKALAVLQPRGRLDGGNPFRSAGWEPTPAPATLLPPPAPPQAPPLPFRLLGRYVDGERQSFFLQYGERNVVATVGDVIDETYRLVSFEQGVLNFNYLPLDIDQTLAVGEQN</sequence>
<dbReference type="RefSeq" id="WP_263124618.1">
    <property type="nucleotide sequence ID" value="NZ_CP106753.1"/>
</dbReference>